<keyword evidence="3" id="KW-1185">Reference proteome</keyword>
<dbReference type="EMBL" id="JALGBH010000001">
    <property type="protein sequence ID" value="MCJ0742340.1"/>
    <property type="molecule type" value="Genomic_DNA"/>
</dbReference>
<accession>A0ABS9ZUT0</accession>
<protein>
    <recommendedName>
        <fullName evidence="4">Macroglobulin domain-containing protein</fullName>
    </recommendedName>
</protein>
<proteinExistence type="predicted"/>
<comment type="caution">
    <text evidence="2">The sequence shown here is derived from an EMBL/GenBank/DDBJ whole genome shotgun (WGS) entry which is preliminary data.</text>
</comment>
<evidence type="ECO:0008006" key="4">
    <source>
        <dbReference type="Google" id="ProtNLM"/>
    </source>
</evidence>
<evidence type="ECO:0000313" key="3">
    <source>
        <dbReference type="Proteomes" id="UP001165460"/>
    </source>
</evidence>
<evidence type="ECO:0000313" key="2">
    <source>
        <dbReference type="EMBL" id="MCJ0742340.1"/>
    </source>
</evidence>
<keyword evidence="1" id="KW-0732">Signal</keyword>
<organism evidence="2 3">
    <name type="scientific">Pedobacter montanisoli</name>
    <dbReference type="NCBI Taxonomy" id="2923277"/>
    <lineage>
        <taxon>Bacteria</taxon>
        <taxon>Pseudomonadati</taxon>
        <taxon>Bacteroidota</taxon>
        <taxon>Sphingobacteriia</taxon>
        <taxon>Sphingobacteriales</taxon>
        <taxon>Sphingobacteriaceae</taxon>
        <taxon>Pedobacter</taxon>
    </lineage>
</organism>
<feature type="signal peptide" evidence="1">
    <location>
        <begin position="1"/>
        <end position="19"/>
    </location>
</feature>
<sequence>MRKLFFFLFLFILHSSLKAQDPLQHNFAWYKKAINSGSLFVHFDKNVYAGNEQIYFTAYILKAKDLNQHQVLSVALVRDADSTVIKQEKFVAGNGLSFGQFAVPDSIIPGNYHLNAFTNVLLNNQPELFFSQPVTIKSALDPNFKVNMQFLSKENGFNNVLVSVLSAKNTFLPKPASVIYTYNNKINKAQTSPSGQLILKIPETINQTDPNLYAKVKYLKDSTFIHMPLPQPKGNASVKFYPEGGDLIAGHKNKVGWEVKDLHKRPLSTKAILYQNNIPIDTIETSDYGIGHFFIVPDISSSYQLKLLHSDVKDSLYKLPVPLKKGLNVIIRNALPNDTLKFVANSTHSQKIIIRVHNFKDVFAYFPYQVNKGSTSFSIPLDEVPKGIKAITITDSLERPLAERLFFAHYNKEKEDIHIATDKPSYNTREKITLDLDLAETTLPSFASIACVQENRVETKNKLDIETYAYLQNELENLPVSLNGTGYKNANYAEQFLLVKGWRKYNWDKLTHIKATDTLVKTSNMILNGRATRNNKPLIKPVTLGTMGAATLSIITTQNNGNFSLNNDQLVMASGKKLYLFVNGKDNTNYDLIIDDEMLNEGIHTSKNWKNQDGMLPSALINNSELLLKANEKIIQLKEVVIKTNKDNTFYGGGPNACGDYVCRYNILNCRNHIGDPANRAPEQGKSYMLDGRTTLYTGCSVPDKKTFLEIKGIQEAKEFYVNDYKDPMEPAFFSTLYWNHGIFLKPQEKQQISFYAGDISGRFKVIVQGINAKGVIYKEYTFTVNNKK</sequence>
<dbReference type="Gene3D" id="2.60.40.1930">
    <property type="match status" value="1"/>
</dbReference>
<dbReference type="Proteomes" id="UP001165460">
    <property type="component" value="Unassembled WGS sequence"/>
</dbReference>
<gene>
    <name evidence="2" type="ORF">MMF97_06410</name>
</gene>
<evidence type="ECO:0000256" key="1">
    <source>
        <dbReference type="SAM" id="SignalP"/>
    </source>
</evidence>
<reference evidence="2" key="1">
    <citation type="submission" date="2022-03" db="EMBL/GenBank/DDBJ databases">
        <authorList>
            <person name="Woo C.Y."/>
        </authorList>
    </citation>
    <scope>NUCLEOTIDE SEQUENCE</scope>
    <source>
        <strain evidence="2">CYS-01</strain>
    </source>
</reference>
<name>A0ABS9ZUT0_9SPHI</name>
<feature type="chain" id="PRO_5045169395" description="Macroglobulin domain-containing protein" evidence="1">
    <location>
        <begin position="20"/>
        <end position="789"/>
    </location>
</feature>